<comment type="caution">
    <text evidence="7">The sequence shown here is derived from an EMBL/GenBank/DDBJ whole genome shotgun (WGS) entry which is preliminary data.</text>
</comment>
<organism evidence="7 8">
    <name type="scientific">Emericellopsis cladophorae</name>
    <dbReference type="NCBI Taxonomy" id="2686198"/>
    <lineage>
        <taxon>Eukaryota</taxon>
        <taxon>Fungi</taxon>
        <taxon>Dikarya</taxon>
        <taxon>Ascomycota</taxon>
        <taxon>Pezizomycotina</taxon>
        <taxon>Sordariomycetes</taxon>
        <taxon>Hypocreomycetidae</taxon>
        <taxon>Hypocreales</taxon>
        <taxon>Bionectriaceae</taxon>
        <taxon>Emericellopsis</taxon>
    </lineage>
</organism>
<evidence type="ECO:0000313" key="8">
    <source>
        <dbReference type="Proteomes" id="UP001055219"/>
    </source>
</evidence>
<feature type="domain" description="Xylanolytic transcriptional activator regulatory" evidence="6">
    <location>
        <begin position="17"/>
        <end position="83"/>
    </location>
</feature>
<dbReference type="InterPro" id="IPR050987">
    <property type="entry name" value="AtrR-like"/>
</dbReference>
<dbReference type="Proteomes" id="UP001055219">
    <property type="component" value="Unassembled WGS sequence"/>
</dbReference>
<evidence type="ECO:0000313" key="7">
    <source>
        <dbReference type="EMBL" id="KAI6781573.1"/>
    </source>
</evidence>
<proteinExistence type="predicted"/>
<evidence type="ECO:0000256" key="1">
    <source>
        <dbReference type="ARBA" id="ARBA00004123"/>
    </source>
</evidence>
<dbReference type="EMBL" id="JAGIXG020000020">
    <property type="protein sequence ID" value="KAI6781573.1"/>
    <property type="molecule type" value="Genomic_DNA"/>
</dbReference>
<keyword evidence="5" id="KW-0539">Nucleus</keyword>
<keyword evidence="3" id="KW-0238">DNA-binding</keyword>
<keyword evidence="4" id="KW-0804">Transcription</keyword>
<dbReference type="AlphaFoldDB" id="A0A9P9Y0Z6"/>
<dbReference type="PANTHER" id="PTHR46910:SF37">
    <property type="entry name" value="ZN(II)2CYS6 TRANSCRIPTION FACTOR (EUROFUNG)"/>
    <property type="match status" value="1"/>
</dbReference>
<dbReference type="GeneID" id="75831769"/>
<dbReference type="OrthoDB" id="4116913at2759"/>
<keyword evidence="2" id="KW-0805">Transcription regulation</keyword>
<evidence type="ECO:0000256" key="4">
    <source>
        <dbReference type="ARBA" id="ARBA00023163"/>
    </source>
</evidence>
<reference evidence="7" key="1">
    <citation type="journal article" date="2021" name="J Fungi (Basel)">
        <title>Genomic and Metabolomic Analyses of the Marine Fungus Emericellopsis cladophorae: Insights into Saltwater Adaptability Mechanisms and Its Biosynthetic Potential.</title>
        <authorList>
            <person name="Goncalves M.F.M."/>
            <person name="Hilario S."/>
            <person name="Van de Peer Y."/>
            <person name="Esteves A.C."/>
            <person name="Alves A."/>
        </authorList>
    </citation>
    <scope>NUCLEOTIDE SEQUENCE</scope>
    <source>
        <strain evidence="7">MUM 19.33</strain>
    </source>
</reference>
<gene>
    <name evidence="7" type="ORF">J7T54_005284</name>
</gene>
<protein>
    <submittedName>
        <fullName evidence="7">C6 zinc finger domain-containing protein</fullName>
    </submittedName>
</protein>
<dbReference type="GO" id="GO:0003700">
    <property type="term" value="F:DNA-binding transcription factor activity"/>
    <property type="evidence" value="ECO:0007669"/>
    <property type="project" value="InterPro"/>
</dbReference>
<dbReference type="PANTHER" id="PTHR46910">
    <property type="entry name" value="TRANSCRIPTION FACTOR PDR1"/>
    <property type="match status" value="1"/>
</dbReference>
<accession>A0A9P9Y0Z6</accession>
<keyword evidence="8" id="KW-1185">Reference proteome</keyword>
<dbReference type="InterPro" id="IPR007219">
    <property type="entry name" value="XnlR_reg_dom"/>
</dbReference>
<dbReference type="CDD" id="cd12148">
    <property type="entry name" value="fungal_TF_MHR"/>
    <property type="match status" value="1"/>
</dbReference>
<dbReference type="GO" id="GO:0006351">
    <property type="term" value="P:DNA-templated transcription"/>
    <property type="evidence" value="ECO:0007669"/>
    <property type="project" value="InterPro"/>
</dbReference>
<evidence type="ECO:0000256" key="2">
    <source>
        <dbReference type="ARBA" id="ARBA00023015"/>
    </source>
</evidence>
<comment type="subcellular location">
    <subcellularLocation>
        <location evidence="1">Nucleus</location>
    </subcellularLocation>
</comment>
<dbReference type="Pfam" id="PF04082">
    <property type="entry name" value="Fungal_trans"/>
    <property type="match status" value="1"/>
</dbReference>
<dbReference type="RefSeq" id="XP_051362429.1">
    <property type="nucleotide sequence ID" value="XM_051506227.1"/>
</dbReference>
<dbReference type="GO" id="GO:0003677">
    <property type="term" value="F:DNA binding"/>
    <property type="evidence" value="ECO:0007669"/>
    <property type="project" value="UniProtKB-KW"/>
</dbReference>
<name>A0A9P9Y0Z6_9HYPO</name>
<reference evidence="7" key="2">
    <citation type="submission" date="2022-07" db="EMBL/GenBank/DDBJ databases">
        <authorList>
            <person name="Goncalves M.F.M."/>
            <person name="Hilario S."/>
            <person name="Van De Peer Y."/>
            <person name="Esteves A.C."/>
            <person name="Alves A."/>
        </authorList>
    </citation>
    <scope>NUCLEOTIDE SEQUENCE</scope>
    <source>
        <strain evidence="7">MUM 19.33</strain>
    </source>
</reference>
<evidence type="ECO:0000256" key="3">
    <source>
        <dbReference type="ARBA" id="ARBA00023125"/>
    </source>
</evidence>
<dbReference type="GO" id="GO:0005634">
    <property type="term" value="C:nucleus"/>
    <property type="evidence" value="ECO:0007669"/>
    <property type="project" value="UniProtKB-SubCell"/>
</dbReference>
<evidence type="ECO:0000256" key="5">
    <source>
        <dbReference type="ARBA" id="ARBA00023242"/>
    </source>
</evidence>
<dbReference type="GO" id="GO:0008270">
    <property type="term" value="F:zinc ion binding"/>
    <property type="evidence" value="ECO:0007669"/>
    <property type="project" value="InterPro"/>
</dbReference>
<sequence>MAMSAEDLLADRARRHTRALFWVCYALDKDIALRSGKPPLLVGDYCDMTLPQRDDQTSSGQHITSIHELRLSIFKEQVYRFLYAPGAFGIPDTQHLLQLRHLDDELESWRLHIAFYAPIAAMSLFVNILIHPLGERADSDLEHLTMAVGVIRSIPLGNLSADDIDYAQTMCDFMVELIRLGNCAIWKTKKDGRSRCS</sequence>
<evidence type="ECO:0000259" key="6">
    <source>
        <dbReference type="Pfam" id="PF04082"/>
    </source>
</evidence>